<dbReference type="AlphaFoldDB" id="A0A6A6A984"/>
<dbReference type="Proteomes" id="UP000799771">
    <property type="component" value="Unassembled WGS sequence"/>
</dbReference>
<dbReference type="GeneID" id="54408897"/>
<gene>
    <name evidence="1" type="ORF">P153DRAFT_368240</name>
</gene>
<evidence type="ECO:0000313" key="2">
    <source>
        <dbReference type="Proteomes" id="UP000799771"/>
    </source>
</evidence>
<organism evidence="1 2">
    <name type="scientific">Dothidotthia symphoricarpi CBS 119687</name>
    <dbReference type="NCBI Taxonomy" id="1392245"/>
    <lineage>
        <taxon>Eukaryota</taxon>
        <taxon>Fungi</taxon>
        <taxon>Dikarya</taxon>
        <taxon>Ascomycota</taxon>
        <taxon>Pezizomycotina</taxon>
        <taxon>Dothideomycetes</taxon>
        <taxon>Pleosporomycetidae</taxon>
        <taxon>Pleosporales</taxon>
        <taxon>Dothidotthiaceae</taxon>
        <taxon>Dothidotthia</taxon>
    </lineage>
</organism>
<evidence type="ECO:0000313" key="1">
    <source>
        <dbReference type="EMBL" id="KAF2127664.1"/>
    </source>
</evidence>
<proteinExistence type="predicted"/>
<protein>
    <submittedName>
        <fullName evidence="1">Uncharacterized protein</fullName>
    </submittedName>
</protein>
<accession>A0A6A6A984</accession>
<dbReference type="RefSeq" id="XP_033522053.1">
    <property type="nucleotide sequence ID" value="XM_033668465.1"/>
</dbReference>
<dbReference type="EMBL" id="ML977510">
    <property type="protein sequence ID" value="KAF2127664.1"/>
    <property type="molecule type" value="Genomic_DNA"/>
</dbReference>
<reference evidence="1" key="1">
    <citation type="journal article" date="2020" name="Stud. Mycol.">
        <title>101 Dothideomycetes genomes: a test case for predicting lifestyles and emergence of pathogens.</title>
        <authorList>
            <person name="Haridas S."/>
            <person name="Albert R."/>
            <person name="Binder M."/>
            <person name="Bloem J."/>
            <person name="Labutti K."/>
            <person name="Salamov A."/>
            <person name="Andreopoulos B."/>
            <person name="Baker S."/>
            <person name="Barry K."/>
            <person name="Bills G."/>
            <person name="Bluhm B."/>
            <person name="Cannon C."/>
            <person name="Castanera R."/>
            <person name="Culley D."/>
            <person name="Daum C."/>
            <person name="Ezra D."/>
            <person name="Gonzalez J."/>
            <person name="Henrissat B."/>
            <person name="Kuo A."/>
            <person name="Liang C."/>
            <person name="Lipzen A."/>
            <person name="Lutzoni F."/>
            <person name="Magnuson J."/>
            <person name="Mondo S."/>
            <person name="Nolan M."/>
            <person name="Ohm R."/>
            <person name="Pangilinan J."/>
            <person name="Park H.-J."/>
            <person name="Ramirez L."/>
            <person name="Alfaro M."/>
            <person name="Sun H."/>
            <person name="Tritt A."/>
            <person name="Yoshinaga Y."/>
            <person name="Zwiers L.-H."/>
            <person name="Turgeon B."/>
            <person name="Goodwin S."/>
            <person name="Spatafora J."/>
            <person name="Crous P."/>
            <person name="Grigoriev I."/>
        </authorList>
    </citation>
    <scope>NUCLEOTIDE SEQUENCE</scope>
    <source>
        <strain evidence="1">CBS 119687</strain>
    </source>
</reference>
<name>A0A6A6A984_9PLEO</name>
<keyword evidence="2" id="KW-1185">Reference proteome</keyword>
<sequence>MLREYCPESTQKICTLILAVVVKLSPEFVASSFLLFRLTERLGTESTAGTNQEIVASAGPAHPARQPPTRISGHFFSTMGCSFPLSLSIIVFASRTSNTLLTCLPVCAPHPHLEVEYIADAAAAGHVR</sequence>